<organism evidence="3 4">
    <name type="scientific">Nannocystis pusilla</name>
    <dbReference type="NCBI Taxonomy" id="889268"/>
    <lineage>
        <taxon>Bacteria</taxon>
        <taxon>Pseudomonadati</taxon>
        <taxon>Myxococcota</taxon>
        <taxon>Polyangia</taxon>
        <taxon>Nannocystales</taxon>
        <taxon>Nannocystaceae</taxon>
        <taxon>Nannocystis</taxon>
    </lineage>
</organism>
<feature type="transmembrane region" description="Helical" evidence="2">
    <location>
        <begin position="48"/>
        <end position="68"/>
    </location>
</feature>
<keyword evidence="2" id="KW-0472">Membrane</keyword>
<reference evidence="3" key="1">
    <citation type="submission" date="2022-11" db="EMBL/GenBank/DDBJ databases">
        <title>Minimal conservation of predation-associated metabolite biosynthetic gene clusters underscores biosynthetic potential of Myxococcota including descriptions for ten novel species: Archangium lansinium sp. nov., Myxococcus landrumus sp. nov., Nannocystis bai.</title>
        <authorList>
            <person name="Ahearne A."/>
            <person name="Stevens C."/>
            <person name="Phillips K."/>
        </authorList>
    </citation>
    <scope>NUCLEOTIDE SEQUENCE</scope>
    <source>
        <strain evidence="3">Na p29</strain>
    </source>
</reference>
<dbReference type="RefSeq" id="WP_267778255.1">
    <property type="nucleotide sequence ID" value="NZ_JAPNKE010000002.1"/>
</dbReference>
<comment type="caution">
    <text evidence="3">The sequence shown here is derived from an EMBL/GenBank/DDBJ whole genome shotgun (WGS) entry which is preliminary data.</text>
</comment>
<feature type="compositionally biased region" description="Basic residues" evidence="1">
    <location>
        <begin position="172"/>
        <end position="183"/>
    </location>
</feature>
<gene>
    <name evidence="3" type="ORF">OV079_52690</name>
</gene>
<dbReference type="AlphaFoldDB" id="A0A9X3F0Z4"/>
<protein>
    <submittedName>
        <fullName evidence="3">Uncharacterized protein</fullName>
    </submittedName>
</protein>
<keyword evidence="2" id="KW-0812">Transmembrane</keyword>
<name>A0A9X3F0Z4_9BACT</name>
<evidence type="ECO:0000313" key="3">
    <source>
        <dbReference type="EMBL" id="MCY1014042.1"/>
    </source>
</evidence>
<feature type="transmembrane region" description="Helical" evidence="2">
    <location>
        <begin position="21"/>
        <end position="42"/>
    </location>
</feature>
<keyword evidence="4" id="KW-1185">Reference proteome</keyword>
<dbReference type="EMBL" id="JAPNKE010000002">
    <property type="protein sequence ID" value="MCY1014042.1"/>
    <property type="molecule type" value="Genomic_DNA"/>
</dbReference>
<proteinExistence type="predicted"/>
<evidence type="ECO:0000256" key="2">
    <source>
        <dbReference type="SAM" id="Phobius"/>
    </source>
</evidence>
<sequence>MSSSPALERCLRSISTQGATRVFLVSFTPIAAVGCLLLGAVAGWKLGVALAIFVMPMVLLMALGVQLTHVRPMVHRMRAAASRTDEIVWIYDHTTHGSRRGTHDHVTLGLEDGTRVELQTTHLNDEDRQALLDELQARSPHATFGFSPTHAQAFRSDPLIAAPRTAGETGGPRHHRQARRQRPPPRTSARITVATTATTRRSSTAWRSASSSSSLDLCGPASTRASRWACWSNGSERVVYVFDPETRLRTLAIDGPQAEYVRNDLLNLAYIPVLEAKIPVLLESSDRTEVLRALGAIAFLYPNGPGKLYRGALDRLRAHPDGRIRGAVPQPSSSSDA</sequence>
<evidence type="ECO:0000256" key="1">
    <source>
        <dbReference type="SAM" id="MobiDB-lite"/>
    </source>
</evidence>
<feature type="region of interest" description="Disordered" evidence="1">
    <location>
        <begin position="163"/>
        <end position="188"/>
    </location>
</feature>
<keyword evidence="2" id="KW-1133">Transmembrane helix</keyword>
<dbReference type="Proteomes" id="UP001150924">
    <property type="component" value="Unassembled WGS sequence"/>
</dbReference>
<evidence type="ECO:0000313" key="4">
    <source>
        <dbReference type="Proteomes" id="UP001150924"/>
    </source>
</evidence>
<accession>A0A9X3F0Z4</accession>